<dbReference type="InterPro" id="IPR000276">
    <property type="entry name" value="GPCR_Rhodpsn"/>
</dbReference>
<evidence type="ECO:0000313" key="7">
    <source>
        <dbReference type="EMBL" id="GMT07358.1"/>
    </source>
</evidence>
<organism evidence="7 8">
    <name type="scientific">Pristionchus entomophagus</name>
    <dbReference type="NCBI Taxonomy" id="358040"/>
    <lineage>
        <taxon>Eukaryota</taxon>
        <taxon>Metazoa</taxon>
        <taxon>Ecdysozoa</taxon>
        <taxon>Nematoda</taxon>
        <taxon>Chromadorea</taxon>
        <taxon>Rhabditida</taxon>
        <taxon>Rhabditina</taxon>
        <taxon>Diplogasteromorpha</taxon>
        <taxon>Diplogasteroidea</taxon>
        <taxon>Neodiplogasteridae</taxon>
        <taxon>Pristionchus</taxon>
    </lineage>
</organism>
<dbReference type="Proteomes" id="UP001432027">
    <property type="component" value="Unassembled WGS sequence"/>
</dbReference>
<dbReference type="PANTHER" id="PTHR46709:SF15">
    <property type="entry name" value="G_PROTEIN_RECEP_F1_2 DOMAIN-CONTAINING PROTEIN"/>
    <property type="match status" value="1"/>
</dbReference>
<protein>
    <recommendedName>
        <fullName evidence="6">G-protein coupled receptors family 1 profile domain-containing protein</fullName>
    </recommendedName>
</protein>
<dbReference type="Pfam" id="PF00001">
    <property type="entry name" value="7tm_1"/>
    <property type="match status" value="1"/>
</dbReference>
<feature type="transmembrane region" description="Helical" evidence="5">
    <location>
        <begin position="111"/>
        <end position="130"/>
    </location>
</feature>
<feature type="transmembrane region" description="Helical" evidence="5">
    <location>
        <begin position="31"/>
        <end position="55"/>
    </location>
</feature>
<feature type="transmembrane region" description="Helical" evidence="5">
    <location>
        <begin position="67"/>
        <end position="91"/>
    </location>
</feature>
<feature type="transmembrane region" description="Helical" evidence="5">
    <location>
        <begin position="206"/>
        <end position="227"/>
    </location>
</feature>
<evidence type="ECO:0000256" key="5">
    <source>
        <dbReference type="SAM" id="Phobius"/>
    </source>
</evidence>
<keyword evidence="2 5" id="KW-0812">Transmembrane</keyword>
<dbReference type="AlphaFoldDB" id="A0AAV5UMG2"/>
<accession>A0AAV5UMG2</accession>
<feature type="non-terminal residue" evidence="7">
    <location>
        <position position="1"/>
    </location>
</feature>
<evidence type="ECO:0000259" key="6">
    <source>
        <dbReference type="PROSITE" id="PS50262"/>
    </source>
</evidence>
<dbReference type="SUPFAM" id="SSF81321">
    <property type="entry name" value="Family A G protein-coupled receptor-like"/>
    <property type="match status" value="1"/>
</dbReference>
<comment type="caution">
    <text evidence="7">The sequence shown here is derived from an EMBL/GenBank/DDBJ whole genome shotgun (WGS) entry which is preliminary data.</text>
</comment>
<sequence length="381" mass="43668">SSIMTTESSSPMNGTNDTETAYCDEHPILRLYFVTVGTTIAAFGCACNLLLLFVFLTKNRRQWSTYLIFLAILDFLLCFLYVTSFGLEYIVKYFRVHFLYEPIRLTTTYQFTLSKVVQVCIPYVLIAISAERLAWIGKIIRMRDRGSDRRSLLVCICTAALWTALRIPGFYAIQIDAYPEQCDFFESMPMLSTDLAGDKQYQQYDLLINFFHLFVSFCVLFILNLLIVHRLRLSHQNARRNSSCPNVILSATKQIALHEEKKEHKRLRCAIKTTAVVISSYLACNSIHFALYMMEMFNSEILKSDDNGFNMFYVIASDVGTILFVFCSTIRLLIYYKYNPDVKSALKTISCLSISQANRPKTSAYECTLPLQTDKESPSSV</sequence>
<gene>
    <name evidence="7" type="ORF">PENTCL1PPCAC_29532</name>
</gene>
<dbReference type="PANTHER" id="PTHR46709">
    <property type="entry name" value="PROTEIN CBG23488-RELATED"/>
    <property type="match status" value="1"/>
</dbReference>
<evidence type="ECO:0000256" key="3">
    <source>
        <dbReference type="ARBA" id="ARBA00022989"/>
    </source>
</evidence>
<evidence type="ECO:0000313" key="8">
    <source>
        <dbReference type="Proteomes" id="UP001432027"/>
    </source>
</evidence>
<evidence type="ECO:0000256" key="2">
    <source>
        <dbReference type="ARBA" id="ARBA00022692"/>
    </source>
</evidence>
<feature type="transmembrane region" description="Helical" evidence="5">
    <location>
        <begin position="269"/>
        <end position="291"/>
    </location>
</feature>
<dbReference type="InterPro" id="IPR017452">
    <property type="entry name" value="GPCR_Rhodpsn_7TM"/>
</dbReference>
<reference evidence="7" key="1">
    <citation type="submission" date="2023-10" db="EMBL/GenBank/DDBJ databases">
        <title>Genome assembly of Pristionchus species.</title>
        <authorList>
            <person name="Yoshida K."/>
            <person name="Sommer R.J."/>
        </authorList>
    </citation>
    <scope>NUCLEOTIDE SEQUENCE</scope>
    <source>
        <strain evidence="7">RS0144</strain>
    </source>
</reference>
<dbReference type="EMBL" id="BTSX01000006">
    <property type="protein sequence ID" value="GMT07358.1"/>
    <property type="molecule type" value="Genomic_DNA"/>
</dbReference>
<dbReference type="Gene3D" id="1.20.1070.10">
    <property type="entry name" value="Rhodopsin 7-helix transmembrane proteins"/>
    <property type="match status" value="1"/>
</dbReference>
<feature type="transmembrane region" description="Helical" evidence="5">
    <location>
        <begin position="151"/>
        <end position="173"/>
    </location>
</feature>
<dbReference type="GO" id="GO:0004930">
    <property type="term" value="F:G protein-coupled receptor activity"/>
    <property type="evidence" value="ECO:0007669"/>
    <property type="project" value="InterPro"/>
</dbReference>
<feature type="domain" description="G-protein coupled receptors family 1 profile" evidence="6">
    <location>
        <begin position="46"/>
        <end position="335"/>
    </location>
</feature>
<keyword evidence="3 5" id="KW-1133">Transmembrane helix</keyword>
<name>A0AAV5UMG2_9BILA</name>
<comment type="subcellular location">
    <subcellularLocation>
        <location evidence="1">Membrane</location>
    </subcellularLocation>
</comment>
<proteinExistence type="predicted"/>
<dbReference type="PROSITE" id="PS50262">
    <property type="entry name" value="G_PROTEIN_RECEP_F1_2"/>
    <property type="match status" value="1"/>
</dbReference>
<feature type="transmembrane region" description="Helical" evidence="5">
    <location>
        <begin position="311"/>
        <end position="334"/>
    </location>
</feature>
<evidence type="ECO:0000256" key="4">
    <source>
        <dbReference type="ARBA" id="ARBA00023136"/>
    </source>
</evidence>
<dbReference type="GO" id="GO:0016020">
    <property type="term" value="C:membrane"/>
    <property type="evidence" value="ECO:0007669"/>
    <property type="project" value="UniProtKB-SubCell"/>
</dbReference>
<keyword evidence="8" id="KW-1185">Reference proteome</keyword>
<keyword evidence="4 5" id="KW-0472">Membrane</keyword>
<evidence type="ECO:0000256" key="1">
    <source>
        <dbReference type="ARBA" id="ARBA00004370"/>
    </source>
</evidence>